<name>A0A183JUN5_9TREM</name>
<gene>
    <name evidence="1" type="ORF">SCUD_LOCUS6428</name>
</gene>
<protein>
    <submittedName>
        <fullName evidence="3">Interleukin-1</fullName>
    </submittedName>
</protein>
<organism evidence="3">
    <name type="scientific">Schistosoma curassoni</name>
    <dbReference type="NCBI Taxonomy" id="6186"/>
    <lineage>
        <taxon>Eukaryota</taxon>
        <taxon>Metazoa</taxon>
        <taxon>Spiralia</taxon>
        <taxon>Lophotrochozoa</taxon>
        <taxon>Platyhelminthes</taxon>
        <taxon>Trematoda</taxon>
        <taxon>Digenea</taxon>
        <taxon>Strigeidida</taxon>
        <taxon>Schistosomatoidea</taxon>
        <taxon>Schistosomatidae</taxon>
        <taxon>Schistosoma</taxon>
    </lineage>
</organism>
<dbReference type="AlphaFoldDB" id="A0A183JUN5"/>
<reference evidence="3" key="1">
    <citation type="submission" date="2016-06" db="UniProtKB">
        <authorList>
            <consortium name="WormBaseParasite"/>
        </authorList>
    </citation>
    <scope>IDENTIFICATION</scope>
</reference>
<sequence>GRTSFIHVSLEINVTSDPASTCSLTGLASINNNLPAFHNKLFRPATPQAQEKVPTEDSPAKYQFQSIRLQCRHQSKGLELCFDFKCCSSTKRKYDVLFQHIENKPDEKTFRSFEKLDNRNPGPGFVLLGTRQQGVHVILRELMFPGGFDLVSPSFTVKDVTTELSEP</sequence>
<reference evidence="1 2" key="2">
    <citation type="submission" date="2018-11" db="EMBL/GenBank/DDBJ databases">
        <authorList>
            <consortium name="Pathogen Informatics"/>
        </authorList>
    </citation>
    <scope>NUCLEOTIDE SEQUENCE [LARGE SCALE GENOMIC DNA]</scope>
    <source>
        <strain evidence="1">Dakar</strain>
        <strain evidence="2">Dakar, Senegal</strain>
    </source>
</reference>
<keyword evidence="2" id="KW-1185">Reference proteome</keyword>
<dbReference type="Proteomes" id="UP000279833">
    <property type="component" value="Unassembled WGS sequence"/>
</dbReference>
<evidence type="ECO:0000313" key="2">
    <source>
        <dbReference type="Proteomes" id="UP000279833"/>
    </source>
</evidence>
<evidence type="ECO:0000313" key="3">
    <source>
        <dbReference type="WBParaSite" id="SCUD_0000642801-mRNA-1"/>
    </source>
</evidence>
<dbReference type="EMBL" id="UZAK01014222">
    <property type="protein sequence ID" value="VDP03960.1"/>
    <property type="molecule type" value="Genomic_DNA"/>
</dbReference>
<evidence type="ECO:0000313" key="1">
    <source>
        <dbReference type="EMBL" id="VDP03960.1"/>
    </source>
</evidence>
<accession>A0A183JUN5</accession>
<dbReference type="WBParaSite" id="SCUD_0000642801-mRNA-1">
    <property type="protein sequence ID" value="SCUD_0000642801-mRNA-1"/>
    <property type="gene ID" value="SCUD_0000642801"/>
</dbReference>
<proteinExistence type="predicted"/>